<dbReference type="AlphaFoldDB" id="A0AAV5AR64"/>
<proteinExistence type="predicted"/>
<keyword evidence="2" id="KW-1185">Reference proteome</keyword>
<sequence>MSALYDINRSRPGTDKRLPAEVLILIHKEVHVNPTYEKIHSTWTSITQDIIFTGPIPKGRYYFDITPEEMEQGHVGFGGTVSSGDFLYRLRCFSPNIYIHFLGREADKAVWYAGIKHNQSGVILMFSEHKASLSVYVVQGHSTINMSDAEPSFTPDVVELLPASFKMINGTRRLTYFHPAADANSPAADEHYLAVPAESLRDRVGSDEEDLEFYDLWNPVKITSADFLFPI</sequence>
<protein>
    <submittedName>
        <fullName evidence="1">Uncharacterized protein</fullName>
    </submittedName>
</protein>
<organism evidence="1 2">
    <name type="scientific">Clathrus columnatus</name>
    <dbReference type="NCBI Taxonomy" id="1419009"/>
    <lineage>
        <taxon>Eukaryota</taxon>
        <taxon>Fungi</taxon>
        <taxon>Dikarya</taxon>
        <taxon>Basidiomycota</taxon>
        <taxon>Agaricomycotina</taxon>
        <taxon>Agaricomycetes</taxon>
        <taxon>Phallomycetidae</taxon>
        <taxon>Phallales</taxon>
        <taxon>Clathraceae</taxon>
        <taxon>Clathrus</taxon>
    </lineage>
</organism>
<accession>A0AAV5AR64</accession>
<dbReference type="Proteomes" id="UP001050691">
    <property type="component" value="Unassembled WGS sequence"/>
</dbReference>
<name>A0AAV5AR64_9AGAM</name>
<comment type="caution">
    <text evidence="1">The sequence shown here is derived from an EMBL/GenBank/DDBJ whole genome shotgun (WGS) entry which is preliminary data.</text>
</comment>
<gene>
    <name evidence="1" type="ORF">Clacol_010287</name>
</gene>
<dbReference type="EMBL" id="BPWL01000012">
    <property type="protein sequence ID" value="GJJ16008.1"/>
    <property type="molecule type" value="Genomic_DNA"/>
</dbReference>
<reference evidence="1" key="1">
    <citation type="submission" date="2021-10" db="EMBL/GenBank/DDBJ databases">
        <title>De novo Genome Assembly of Clathrus columnatus (Basidiomycota, Fungi) Using Illumina and Nanopore Sequence Data.</title>
        <authorList>
            <person name="Ogiso-Tanaka E."/>
            <person name="Itagaki H."/>
            <person name="Hosoya T."/>
            <person name="Hosaka K."/>
        </authorList>
    </citation>
    <scope>NUCLEOTIDE SEQUENCE</scope>
    <source>
        <strain evidence="1">MO-923</strain>
    </source>
</reference>
<evidence type="ECO:0000313" key="1">
    <source>
        <dbReference type="EMBL" id="GJJ16008.1"/>
    </source>
</evidence>
<evidence type="ECO:0000313" key="2">
    <source>
        <dbReference type="Proteomes" id="UP001050691"/>
    </source>
</evidence>